<keyword evidence="6 8" id="KW-1133">Transmembrane helix</keyword>
<dbReference type="EMBL" id="CP045809">
    <property type="protein sequence ID" value="QHN34803.1"/>
    <property type="molecule type" value="Genomic_DNA"/>
</dbReference>
<dbReference type="Proteomes" id="UP001059836">
    <property type="component" value="Chromosome"/>
</dbReference>
<protein>
    <submittedName>
        <fullName evidence="9">Magnesium transporter</fullName>
    </submittedName>
</protein>
<evidence type="ECO:0000313" key="9">
    <source>
        <dbReference type="EMBL" id="QHN34803.1"/>
    </source>
</evidence>
<dbReference type="SUPFAM" id="SSF144083">
    <property type="entry name" value="Magnesium transport protein CorA, transmembrane region"/>
    <property type="match status" value="1"/>
</dbReference>
<keyword evidence="7 8" id="KW-0472">Membrane</keyword>
<feature type="transmembrane region" description="Helical" evidence="8">
    <location>
        <begin position="329"/>
        <end position="349"/>
    </location>
</feature>
<keyword evidence="10" id="KW-1185">Reference proteome</keyword>
<comment type="similarity">
    <text evidence="2">Belongs to the CorA metal ion transporter (MIT) (TC 1.A.35) family.</text>
</comment>
<proteinExistence type="inferred from homology"/>
<feature type="transmembrane region" description="Helical" evidence="8">
    <location>
        <begin position="298"/>
        <end position="317"/>
    </location>
</feature>
<evidence type="ECO:0000256" key="8">
    <source>
        <dbReference type="SAM" id="Phobius"/>
    </source>
</evidence>
<dbReference type="Gene3D" id="3.30.460.20">
    <property type="entry name" value="CorA soluble domain-like"/>
    <property type="match status" value="1"/>
</dbReference>
<dbReference type="PANTHER" id="PTHR46494">
    <property type="entry name" value="CORA FAMILY METAL ION TRANSPORTER (EUROFUNG)"/>
    <property type="match status" value="1"/>
</dbReference>
<accession>A0ABX6IG16</accession>
<comment type="subcellular location">
    <subcellularLocation>
        <location evidence="1">Cell membrane</location>
        <topology evidence="1">Multi-pass membrane protein</topology>
    </subcellularLocation>
</comment>
<evidence type="ECO:0000313" key="10">
    <source>
        <dbReference type="Proteomes" id="UP001059836"/>
    </source>
</evidence>
<keyword evidence="3" id="KW-0813">Transport</keyword>
<evidence type="ECO:0000256" key="1">
    <source>
        <dbReference type="ARBA" id="ARBA00004651"/>
    </source>
</evidence>
<keyword evidence="5 8" id="KW-0812">Transmembrane</keyword>
<gene>
    <name evidence="9" type="ORF">GII31_07740</name>
</gene>
<reference evidence="9" key="1">
    <citation type="journal article" date="2021" name="Nat. Microbiol.">
        <title>Cocultivation of an ultrasmall environmental parasitic bacterium with lytic ability against bacteria associated with wastewater foams.</title>
        <authorList>
            <person name="Batinovic S."/>
            <person name="Rose J.J.A."/>
            <person name="Ratcliffe J."/>
            <person name="Seviour R.J."/>
            <person name="Petrovski S."/>
        </authorList>
    </citation>
    <scope>NUCLEOTIDE SEQUENCE</scope>
    <source>
        <strain evidence="9">CON9</strain>
    </source>
</reference>
<dbReference type="Pfam" id="PF01544">
    <property type="entry name" value="CorA"/>
    <property type="match status" value="1"/>
</dbReference>
<evidence type="ECO:0000256" key="6">
    <source>
        <dbReference type="ARBA" id="ARBA00022989"/>
    </source>
</evidence>
<evidence type="ECO:0000256" key="4">
    <source>
        <dbReference type="ARBA" id="ARBA00022475"/>
    </source>
</evidence>
<dbReference type="InterPro" id="IPR045861">
    <property type="entry name" value="CorA_cytoplasmic_dom"/>
</dbReference>
<evidence type="ECO:0000256" key="3">
    <source>
        <dbReference type="ARBA" id="ARBA00022448"/>
    </source>
</evidence>
<dbReference type="SUPFAM" id="SSF143865">
    <property type="entry name" value="CorA soluble domain-like"/>
    <property type="match status" value="1"/>
</dbReference>
<dbReference type="InterPro" id="IPR045863">
    <property type="entry name" value="CorA_TM1_TM2"/>
</dbReference>
<sequence>MPHLRAGLSRSRLPLPPIPVPVARAVVDCAVYVDGTRTPGYISYTDALHQVRETGTGFVWLGLHEPDATQMQNVGELFGLHELVIEDAIHAHQRPKLEVYDDVRFLVLRTVKYVEHESIDHASEVVETGEIMIFTGPDFVVTVRHGDHTHLSGVRRRLEKRPELLRLGPMAVLHAIADRVVDSYLAVAEKMDTDVEAIENAVFEPSARRVRIEPVYMLKREVLELRRAVSPLSMPLATLTVPDRPGVPTEIRRYLGDVADHLAMVIEQIAEYDLVLSSLLDAATAKIGIQQNTDMRKISAWVAIGAVPTMIAGIFGMNFEHMPGTGHTWAFVTLLVVLTVICVGLFAVFRHHRWL</sequence>
<name>A0ABX6IG16_9ACTN</name>
<organism evidence="9 10">
    <name type="scientific">Gordonia pseudamarae</name>
    <dbReference type="NCBI Taxonomy" id="2831662"/>
    <lineage>
        <taxon>Bacteria</taxon>
        <taxon>Bacillati</taxon>
        <taxon>Actinomycetota</taxon>
        <taxon>Actinomycetes</taxon>
        <taxon>Mycobacteriales</taxon>
        <taxon>Gordoniaceae</taxon>
        <taxon>Gordonia</taxon>
    </lineage>
</organism>
<evidence type="ECO:0000256" key="7">
    <source>
        <dbReference type="ARBA" id="ARBA00023136"/>
    </source>
</evidence>
<dbReference type="RefSeq" id="WP_213248328.1">
    <property type="nucleotide sequence ID" value="NZ_CP045806.1"/>
</dbReference>
<evidence type="ECO:0000256" key="5">
    <source>
        <dbReference type="ARBA" id="ARBA00022692"/>
    </source>
</evidence>
<dbReference type="PANTHER" id="PTHR46494:SF1">
    <property type="entry name" value="CORA FAMILY METAL ION TRANSPORTER (EUROFUNG)"/>
    <property type="match status" value="1"/>
</dbReference>
<dbReference type="Gene3D" id="1.20.58.340">
    <property type="entry name" value="Magnesium transport protein CorA, transmembrane region"/>
    <property type="match status" value="2"/>
</dbReference>
<dbReference type="CDD" id="cd12830">
    <property type="entry name" value="MtCorA-like"/>
    <property type="match status" value="1"/>
</dbReference>
<evidence type="ECO:0000256" key="2">
    <source>
        <dbReference type="ARBA" id="ARBA00009765"/>
    </source>
</evidence>
<keyword evidence="4" id="KW-1003">Cell membrane</keyword>
<dbReference type="InterPro" id="IPR002523">
    <property type="entry name" value="MgTranspt_CorA/ZnTranspt_ZntB"/>
</dbReference>